<keyword evidence="2" id="KW-1185">Reference proteome</keyword>
<dbReference type="OrthoDB" id="5946976at2759"/>
<name>A0A3P7N8W6_CYLGO</name>
<sequence>MSHMAGLHYFDTPVTEEMARDHNLMRKIIEDESTFAVAMRNPLFEKEYVRFTSI</sequence>
<dbReference type="AlphaFoldDB" id="A0A3P7N8W6"/>
<accession>A0A3P7N8W6</accession>
<gene>
    <name evidence="1" type="ORF">CGOC_LOCUS13826</name>
</gene>
<organism evidence="1 2">
    <name type="scientific">Cylicostephanus goldi</name>
    <name type="common">Nematode worm</name>
    <dbReference type="NCBI Taxonomy" id="71465"/>
    <lineage>
        <taxon>Eukaryota</taxon>
        <taxon>Metazoa</taxon>
        <taxon>Ecdysozoa</taxon>
        <taxon>Nematoda</taxon>
        <taxon>Chromadorea</taxon>
        <taxon>Rhabditida</taxon>
        <taxon>Rhabditina</taxon>
        <taxon>Rhabditomorpha</taxon>
        <taxon>Strongyloidea</taxon>
        <taxon>Strongylidae</taxon>
        <taxon>Cylicostephanus</taxon>
    </lineage>
</organism>
<protein>
    <submittedName>
        <fullName evidence="1">Uncharacterized protein</fullName>
    </submittedName>
</protein>
<evidence type="ECO:0000313" key="1">
    <source>
        <dbReference type="EMBL" id="VDN38835.1"/>
    </source>
</evidence>
<proteinExistence type="predicted"/>
<dbReference type="Proteomes" id="UP000271889">
    <property type="component" value="Unassembled WGS sequence"/>
</dbReference>
<dbReference type="EMBL" id="UYRV01135649">
    <property type="protein sequence ID" value="VDN38835.1"/>
    <property type="molecule type" value="Genomic_DNA"/>
</dbReference>
<evidence type="ECO:0000313" key="2">
    <source>
        <dbReference type="Proteomes" id="UP000271889"/>
    </source>
</evidence>
<reference evidence="1 2" key="1">
    <citation type="submission" date="2018-11" db="EMBL/GenBank/DDBJ databases">
        <authorList>
            <consortium name="Pathogen Informatics"/>
        </authorList>
    </citation>
    <scope>NUCLEOTIDE SEQUENCE [LARGE SCALE GENOMIC DNA]</scope>
</reference>